<reference evidence="3 4" key="1">
    <citation type="submission" date="2017-12" db="EMBL/GenBank/DDBJ databases">
        <title>Comparative genomics of Botrytis spp.</title>
        <authorList>
            <person name="Valero-Jimenez C.A."/>
            <person name="Tapia P."/>
            <person name="Veloso J."/>
            <person name="Silva-Moreno E."/>
            <person name="Staats M."/>
            <person name="Valdes J.H."/>
            <person name="Van Kan J.A.L."/>
        </authorList>
    </citation>
    <scope>NUCLEOTIDE SEQUENCE [LARGE SCALE GENOMIC DNA]</scope>
    <source>
        <strain evidence="3 4">MUCL435</strain>
    </source>
</reference>
<evidence type="ECO:0000313" key="4">
    <source>
        <dbReference type="Proteomes" id="UP000308671"/>
    </source>
</evidence>
<sequence length="61" mass="7244">MVESDFKTILGLRSLGAFSFLLVLYGLLEGEERRGTKRSREAERGGEREKEREERREERER</sequence>
<dbReference type="AlphaFoldDB" id="A0A4S8R4W7"/>
<evidence type="ECO:0000256" key="2">
    <source>
        <dbReference type="SAM" id="Phobius"/>
    </source>
</evidence>
<evidence type="ECO:0000313" key="3">
    <source>
        <dbReference type="EMBL" id="THV52131.1"/>
    </source>
</evidence>
<accession>A0A4S8R4W7</accession>
<evidence type="ECO:0000256" key="1">
    <source>
        <dbReference type="SAM" id="MobiDB-lite"/>
    </source>
</evidence>
<feature type="transmembrane region" description="Helical" evidence="2">
    <location>
        <begin position="6"/>
        <end position="28"/>
    </location>
</feature>
<keyword evidence="2" id="KW-1133">Transmembrane helix</keyword>
<gene>
    <name evidence="3" type="ORF">BGAL_0088g00200</name>
</gene>
<comment type="caution">
    <text evidence="3">The sequence shown here is derived from an EMBL/GenBank/DDBJ whole genome shotgun (WGS) entry which is preliminary data.</text>
</comment>
<keyword evidence="2" id="KW-0812">Transmembrane</keyword>
<name>A0A4S8R4W7_9HELO</name>
<protein>
    <submittedName>
        <fullName evidence="3">Uncharacterized protein</fullName>
    </submittedName>
</protein>
<organism evidence="3 4">
    <name type="scientific">Botrytis galanthina</name>
    <dbReference type="NCBI Taxonomy" id="278940"/>
    <lineage>
        <taxon>Eukaryota</taxon>
        <taxon>Fungi</taxon>
        <taxon>Dikarya</taxon>
        <taxon>Ascomycota</taxon>
        <taxon>Pezizomycotina</taxon>
        <taxon>Leotiomycetes</taxon>
        <taxon>Helotiales</taxon>
        <taxon>Sclerotiniaceae</taxon>
        <taxon>Botrytis</taxon>
    </lineage>
</organism>
<keyword evidence="4" id="KW-1185">Reference proteome</keyword>
<feature type="region of interest" description="Disordered" evidence="1">
    <location>
        <begin position="32"/>
        <end position="61"/>
    </location>
</feature>
<dbReference type="Proteomes" id="UP000308671">
    <property type="component" value="Unassembled WGS sequence"/>
</dbReference>
<dbReference type="EMBL" id="PQXL01000088">
    <property type="protein sequence ID" value="THV52131.1"/>
    <property type="molecule type" value="Genomic_DNA"/>
</dbReference>
<proteinExistence type="predicted"/>
<keyword evidence="2" id="KW-0472">Membrane</keyword>